<evidence type="ECO:0000256" key="6">
    <source>
        <dbReference type="ARBA" id="ARBA00023102"/>
    </source>
</evidence>
<dbReference type="Pfam" id="PF02811">
    <property type="entry name" value="PHP"/>
    <property type="match status" value="1"/>
</dbReference>
<dbReference type="InterPro" id="IPR016195">
    <property type="entry name" value="Pol/histidinol_Pase-like"/>
</dbReference>
<dbReference type="InterPro" id="IPR010140">
    <property type="entry name" value="Histidinol_P_phosphatase_HisJ"/>
</dbReference>
<evidence type="ECO:0000259" key="9">
    <source>
        <dbReference type="Pfam" id="PF02811"/>
    </source>
</evidence>
<dbReference type="AlphaFoldDB" id="A0A2U8DMD7"/>
<gene>
    <name evidence="10" type="ORF">B9W14_05075</name>
</gene>
<evidence type="ECO:0000256" key="2">
    <source>
        <dbReference type="ARBA" id="ARBA00009152"/>
    </source>
</evidence>
<dbReference type="UniPathway" id="UPA00031">
    <property type="reaction ID" value="UER00013"/>
</dbReference>
<evidence type="ECO:0000256" key="8">
    <source>
        <dbReference type="RuleBase" id="RU366003"/>
    </source>
</evidence>
<comment type="similarity">
    <text evidence="2 8">Belongs to the PHP hydrolase family. HisK subfamily.</text>
</comment>
<organism evidence="10 11">
    <name type="scientific">Clostridium drakei</name>
    <dbReference type="NCBI Taxonomy" id="332101"/>
    <lineage>
        <taxon>Bacteria</taxon>
        <taxon>Bacillati</taxon>
        <taxon>Bacillota</taxon>
        <taxon>Clostridia</taxon>
        <taxon>Eubacteriales</taxon>
        <taxon>Clostridiaceae</taxon>
        <taxon>Clostridium</taxon>
    </lineage>
</organism>
<dbReference type="OrthoDB" id="9775255at2"/>
<dbReference type="GO" id="GO:0005737">
    <property type="term" value="C:cytoplasm"/>
    <property type="evidence" value="ECO:0007669"/>
    <property type="project" value="TreeGrafter"/>
</dbReference>
<evidence type="ECO:0000256" key="7">
    <source>
        <dbReference type="ARBA" id="ARBA00049158"/>
    </source>
</evidence>
<dbReference type="NCBIfam" id="NF004086">
    <property type="entry name" value="PRK05588.1"/>
    <property type="match status" value="1"/>
</dbReference>
<evidence type="ECO:0000256" key="1">
    <source>
        <dbReference type="ARBA" id="ARBA00004970"/>
    </source>
</evidence>
<reference evidence="11" key="1">
    <citation type="submission" date="2017-04" db="EMBL/GenBank/DDBJ databases">
        <authorList>
            <person name="Song Y."/>
            <person name="Cho B.-K."/>
        </authorList>
    </citation>
    <scope>NUCLEOTIDE SEQUENCE [LARGE SCALE GENOMIC DNA]</scope>
    <source>
        <strain evidence="11">SL1</strain>
    </source>
</reference>
<dbReference type="Proteomes" id="UP000244910">
    <property type="component" value="Chromosome"/>
</dbReference>
<dbReference type="GO" id="GO:0004401">
    <property type="term" value="F:histidinol-phosphatase activity"/>
    <property type="evidence" value="ECO:0007669"/>
    <property type="project" value="UniProtKB-UniRule"/>
</dbReference>
<dbReference type="InterPro" id="IPR004013">
    <property type="entry name" value="PHP_dom"/>
</dbReference>
<evidence type="ECO:0000256" key="4">
    <source>
        <dbReference type="ARBA" id="ARBA00022605"/>
    </source>
</evidence>
<dbReference type="RefSeq" id="WP_032077743.1">
    <property type="nucleotide sequence ID" value="NZ_CP020953.1"/>
</dbReference>
<evidence type="ECO:0000256" key="3">
    <source>
        <dbReference type="ARBA" id="ARBA00013085"/>
    </source>
</evidence>
<evidence type="ECO:0000313" key="11">
    <source>
        <dbReference type="Proteomes" id="UP000244910"/>
    </source>
</evidence>
<feature type="domain" description="PHP" evidence="9">
    <location>
        <begin position="3"/>
        <end position="186"/>
    </location>
</feature>
<evidence type="ECO:0000256" key="5">
    <source>
        <dbReference type="ARBA" id="ARBA00022801"/>
    </source>
</evidence>
<dbReference type="EC" id="3.1.3.15" evidence="3 8"/>
<comment type="catalytic activity">
    <reaction evidence="7 8">
        <text>L-histidinol phosphate + H2O = L-histidinol + phosphate</text>
        <dbReference type="Rhea" id="RHEA:14465"/>
        <dbReference type="ChEBI" id="CHEBI:15377"/>
        <dbReference type="ChEBI" id="CHEBI:43474"/>
        <dbReference type="ChEBI" id="CHEBI:57699"/>
        <dbReference type="ChEBI" id="CHEBI:57980"/>
        <dbReference type="EC" id="3.1.3.15"/>
    </reaction>
</comment>
<keyword evidence="6 8" id="KW-0368">Histidine biosynthesis</keyword>
<dbReference type="EMBL" id="CP020953">
    <property type="protein sequence ID" value="AWI03886.1"/>
    <property type="molecule type" value="Genomic_DNA"/>
</dbReference>
<dbReference type="PANTHER" id="PTHR21039:SF0">
    <property type="entry name" value="HISTIDINOL-PHOSPHATASE"/>
    <property type="match status" value="1"/>
</dbReference>
<keyword evidence="11" id="KW-1185">Reference proteome</keyword>
<proteinExistence type="inferred from homology"/>
<protein>
    <recommendedName>
        <fullName evidence="3 8">Histidinol-phosphatase</fullName>
        <shortName evidence="8">HolPase</shortName>
        <ecNumber evidence="3 8">3.1.3.15</ecNumber>
    </recommendedName>
</protein>
<sequence length="257" mass="30312">MFDTHIHTKFSSDSKMELEDAIKSAKNKNVSMIITEHMDLKFPKEGLFCFDVAQYFEEYDKYRGDDLLLGVEIGMKEDCVQESKKVAKNNPFDYIIGSVHLVNNLDIYYEEYYKEKNKREAYKKYFIAMLESIKTYDFIDSMGHIDYISRYAKYEDKEIYYEEYSDIIDEILKVLINTDKCMELNTRRLNDENAVKNIIPIYKRFRELGGQNITTGSDAHNALSIGSNFNVAKDIATLCDLKIVYFKNRKKEYEKDQ</sequence>
<name>A0A2U8DMD7_9CLOT</name>
<dbReference type="Gene3D" id="3.20.20.140">
    <property type="entry name" value="Metal-dependent hydrolases"/>
    <property type="match status" value="1"/>
</dbReference>
<dbReference type="SUPFAM" id="SSF89550">
    <property type="entry name" value="PHP domain-like"/>
    <property type="match status" value="1"/>
</dbReference>
<evidence type="ECO:0000313" key="10">
    <source>
        <dbReference type="EMBL" id="AWI03886.1"/>
    </source>
</evidence>
<dbReference type="GO" id="GO:0000105">
    <property type="term" value="P:L-histidine biosynthetic process"/>
    <property type="evidence" value="ECO:0007669"/>
    <property type="project" value="UniProtKB-UniRule"/>
</dbReference>
<keyword evidence="4 8" id="KW-0028">Amino-acid biosynthesis</keyword>
<keyword evidence="5 8" id="KW-0378">Hydrolase</keyword>
<dbReference type="PANTHER" id="PTHR21039">
    <property type="entry name" value="HISTIDINOL PHOSPHATASE-RELATED"/>
    <property type="match status" value="1"/>
</dbReference>
<comment type="pathway">
    <text evidence="1 8">Amino-acid biosynthesis; L-histidine biosynthesis; L-histidine from 5-phospho-alpha-D-ribose 1-diphosphate: step 8/9.</text>
</comment>
<dbReference type="KEGG" id="cdrk:B9W14_05075"/>
<accession>A0A2U8DMD7</accession>
<dbReference type="NCBIfam" id="TIGR01856">
    <property type="entry name" value="hisJ_fam"/>
    <property type="match status" value="1"/>
</dbReference>